<evidence type="ECO:0000313" key="2">
    <source>
        <dbReference type="EMBL" id="GIY08547.1"/>
    </source>
</evidence>
<dbReference type="EMBL" id="BPLR01006266">
    <property type="protein sequence ID" value="GIY08547.1"/>
    <property type="molecule type" value="Genomic_DNA"/>
</dbReference>
<feature type="region of interest" description="Disordered" evidence="1">
    <location>
        <begin position="1"/>
        <end position="118"/>
    </location>
</feature>
<protein>
    <submittedName>
        <fullName evidence="2">Uncharacterized protein</fullName>
    </submittedName>
</protein>
<dbReference type="Proteomes" id="UP001054945">
    <property type="component" value="Unassembled WGS sequence"/>
</dbReference>
<organism evidence="2 3">
    <name type="scientific">Caerostris extrusa</name>
    <name type="common">Bark spider</name>
    <name type="synonym">Caerostris bankana</name>
    <dbReference type="NCBI Taxonomy" id="172846"/>
    <lineage>
        <taxon>Eukaryota</taxon>
        <taxon>Metazoa</taxon>
        <taxon>Ecdysozoa</taxon>
        <taxon>Arthropoda</taxon>
        <taxon>Chelicerata</taxon>
        <taxon>Arachnida</taxon>
        <taxon>Araneae</taxon>
        <taxon>Araneomorphae</taxon>
        <taxon>Entelegynae</taxon>
        <taxon>Araneoidea</taxon>
        <taxon>Araneidae</taxon>
        <taxon>Caerostris</taxon>
    </lineage>
</organism>
<feature type="compositionally biased region" description="Low complexity" evidence="1">
    <location>
        <begin position="8"/>
        <end position="24"/>
    </location>
</feature>
<comment type="caution">
    <text evidence="2">The sequence shown here is derived from an EMBL/GenBank/DDBJ whole genome shotgun (WGS) entry which is preliminary data.</text>
</comment>
<sequence>MRLQKLASSPYSSRDPPRRNNSSNFGSHRNKKPRKEKATGNCTCNQLDSSPYSSRDPPRRTSPVTLVAIETRNHDPRSYRGQKKAKKPSRDLPRRTSPVTLVAIETRNRDPRSYGGQKEMRRKRVFIYSARYRDDHAVRSTPMEKGALHHLCV</sequence>
<name>A0AAV4QK08_CAEEX</name>
<evidence type="ECO:0000256" key="1">
    <source>
        <dbReference type="SAM" id="MobiDB-lite"/>
    </source>
</evidence>
<proteinExistence type="predicted"/>
<dbReference type="AlphaFoldDB" id="A0AAV4QK08"/>
<keyword evidence="3" id="KW-1185">Reference proteome</keyword>
<accession>A0AAV4QK08</accession>
<reference evidence="2 3" key="1">
    <citation type="submission" date="2021-06" db="EMBL/GenBank/DDBJ databases">
        <title>Caerostris extrusa draft genome.</title>
        <authorList>
            <person name="Kono N."/>
            <person name="Arakawa K."/>
        </authorList>
    </citation>
    <scope>NUCLEOTIDE SEQUENCE [LARGE SCALE GENOMIC DNA]</scope>
</reference>
<gene>
    <name evidence="2" type="ORF">CEXT_539951</name>
</gene>
<evidence type="ECO:0000313" key="3">
    <source>
        <dbReference type="Proteomes" id="UP001054945"/>
    </source>
</evidence>